<dbReference type="RefSeq" id="WP_191285509.1">
    <property type="nucleotide sequence ID" value="NZ_BNCH01000002.1"/>
</dbReference>
<protein>
    <submittedName>
        <fullName evidence="2">Molybdenum cofactor sulfurase</fullName>
    </submittedName>
</protein>
<dbReference type="PROSITE" id="PS51340">
    <property type="entry name" value="MOSC"/>
    <property type="match status" value="1"/>
</dbReference>
<sequence>MPALVPTDYYGRITWLGRTRSRADTLASVACARVDLTYAGITGEARSGLTRPSCARMRNQYPVGTDIRNVRQLSILSAEELAGIAQAMGLDDLNPEWVGASMVLSGLPDFTHVPPSSRLVAENGTALTIDMENRPCHFPGQEIERHLPGKGTAFKAAAQDRRGVTAWVEREGSLQIGDRLRLHVPLQRAWQPEPAASPTP</sequence>
<dbReference type="Pfam" id="PF03473">
    <property type="entry name" value="MOSC"/>
    <property type="match status" value="1"/>
</dbReference>
<dbReference type="EMBL" id="BNCH01000002">
    <property type="protein sequence ID" value="GHE92852.1"/>
    <property type="molecule type" value="Genomic_DNA"/>
</dbReference>
<name>A0ABQ3IS04_9RHOB</name>
<feature type="domain" description="MOSC" evidence="1">
    <location>
        <begin position="26"/>
        <end position="183"/>
    </location>
</feature>
<dbReference type="SUPFAM" id="SSF50800">
    <property type="entry name" value="PK beta-barrel domain-like"/>
    <property type="match status" value="1"/>
</dbReference>
<reference evidence="3" key="1">
    <citation type="journal article" date="2019" name="Int. J. Syst. Evol. Microbiol.">
        <title>The Global Catalogue of Microorganisms (GCM) 10K type strain sequencing project: providing services to taxonomists for standard genome sequencing and annotation.</title>
        <authorList>
            <consortium name="The Broad Institute Genomics Platform"/>
            <consortium name="The Broad Institute Genome Sequencing Center for Infectious Disease"/>
            <person name="Wu L."/>
            <person name="Ma J."/>
        </authorList>
    </citation>
    <scope>NUCLEOTIDE SEQUENCE [LARGE SCALE GENOMIC DNA]</scope>
    <source>
        <strain evidence="3">KCTC 42443</strain>
    </source>
</reference>
<evidence type="ECO:0000313" key="3">
    <source>
        <dbReference type="Proteomes" id="UP000609802"/>
    </source>
</evidence>
<dbReference type="InterPro" id="IPR005302">
    <property type="entry name" value="MoCF_Sase_C"/>
</dbReference>
<keyword evidence="3" id="KW-1185">Reference proteome</keyword>
<accession>A0ABQ3IS04</accession>
<evidence type="ECO:0000313" key="2">
    <source>
        <dbReference type="EMBL" id="GHE92852.1"/>
    </source>
</evidence>
<dbReference type="PANTHER" id="PTHR36930:SF1">
    <property type="entry name" value="MOSC DOMAIN-CONTAINING PROTEIN"/>
    <property type="match status" value="1"/>
</dbReference>
<gene>
    <name evidence="2" type="ORF">GCM10016455_11180</name>
</gene>
<dbReference type="InterPro" id="IPR052716">
    <property type="entry name" value="MOSC_domain"/>
</dbReference>
<comment type="caution">
    <text evidence="2">The sequence shown here is derived from an EMBL/GenBank/DDBJ whole genome shotgun (WGS) entry which is preliminary data.</text>
</comment>
<dbReference type="PANTHER" id="PTHR36930">
    <property type="entry name" value="METAL-SULFUR CLUSTER BIOSYNTHESIS PROTEINS YUAD-RELATED"/>
    <property type="match status" value="1"/>
</dbReference>
<dbReference type="Gene3D" id="2.40.33.20">
    <property type="entry name" value="PK beta-barrel domain-like"/>
    <property type="match status" value="1"/>
</dbReference>
<organism evidence="2 3">
    <name type="scientific">Aliiroseovarius zhejiangensis</name>
    <dbReference type="NCBI Taxonomy" id="1632025"/>
    <lineage>
        <taxon>Bacteria</taxon>
        <taxon>Pseudomonadati</taxon>
        <taxon>Pseudomonadota</taxon>
        <taxon>Alphaproteobacteria</taxon>
        <taxon>Rhodobacterales</taxon>
        <taxon>Paracoccaceae</taxon>
        <taxon>Aliiroseovarius</taxon>
    </lineage>
</organism>
<proteinExistence type="predicted"/>
<evidence type="ECO:0000259" key="1">
    <source>
        <dbReference type="PROSITE" id="PS51340"/>
    </source>
</evidence>
<dbReference type="Proteomes" id="UP000609802">
    <property type="component" value="Unassembled WGS sequence"/>
</dbReference>
<dbReference type="InterPro" id="IPR011037">
    <property type="entry name" value="Pyrv_Knase-like_insert_dom_sf"/>
</dbReference>